<dbReference type="Pfam" id="PF00651">
    <property type="entry name" value="BTB"/>
    <property type="match status" value="1"/>
</dbReference>
<dbReference type="PROSITE" id="PS50144">
    <property type="entry name" value="MATH"/>
    <property type="match status" value="1"/>
</dbReference>
<evidence type="ECO:0000259" key="2">
    <source>
        <dbReference type="PROSITE" id="PS50144"/>
    </source>
</evidence>
<dbReference type="Proteomes" id="UP000807504">
    <property type="component" value="Unassembled WGS sequence"/>
</dbReference>
<dbReference type="SUPFAM" id="SSF49599">
    <property type="entry name" value="TRAF domain-like"/>
    <property type="match status" value="1"/>
</dbReference>
<dbReference type="InterPro" id="IPR002083">
    <property type="entry name" value="MATH/TRAF_dom"/>
</dbReference>
<dbReference type="InterPro" id="IPR000210">
    <property type="entry name" value="BTB/POZ_dom"/>
</dbReference>
<comment type="caution">
    <text evidence="3">The sequence shown here is derived from an EMBL/GenBank/DDBJ whole genome shotgun (WGS) entry which is preliminary data.</text>
</comment>
<dbReference type="CDD" id="cd18186">
    <property type="entry name" value="BTB_POZ_ZBTB_KLHL-like"/>
    <property type="match status" value="1"/>
</dbReference>
<evidence type="ECO:0000313" key="3">
    <source>
        <dbReference type="EMBL" id="KAF8796623.1"/>
    </source>
</evidence>
<reference evidence="3" key="1">
    <citation type="journal article" date="2020" name="bioRxiv">
        <title>Chromosome-level reference genome of the European wasp spider Argiope bruennichi: a resource for studies on range expansion and evolutionary adaptation.</title>
        <authorList>
            <person name="Sheffer M.M."/>
            <person name="Hoppe A."/>
            <person name="Krehenwinkel H."/>
            <person name="Uhl G."/>
            <person name="Kuss A.W."/>
            <person name="Jensen L."/>
            <person name="Jensen C."/>
            <person name="Gillespie R.G."/>
            <person name="Hoff K.J."/>
            <person name="Prost S."/>
        </authorList>
    </citation>
    <scope>NUCLEOTIDE SEQUENCE</scope>
</reference>
<dbReference type="GO" id="GO:0030163">
    <property type="term" value="P:protein catabolic process"/>
    <property type="evidence" value="ECO:0007669"/>
    <property type="project" value="UniProtKB-ARBA"/>
</dbReference>
<accession>A0A8T0G5W1</accession>
<protein>
    <submittedName>
        <fullName evidence="3">TD and POZ domain-containing protein 3</fullName>
    </submittedName>
</protein>
<feature type="domain" description="MATH" evidence="2">
    <location>
        <begin position="22"/>
        <end position="151"/>
    </location>
</feature>
<dbReference type="SMART" id="SM00225">
    <property type="entry name" value="BTB"/>
    <property type="match status" value="1"/>
</dbReference>
<feature type="domain" description="BTB" evidence="1">
    <location>
        <begin position="192"/>
        <end position="258"/>
    </location>
</feature>
<dbReference type="PROSITE" id="PS50097">
    <property type="entry name" value="BTB"/>
    <property type="match status" value="1"/>
</dbReference>
<sequence length="352" mass="40388">MGQNVSVVRESQVDHGCYKAYKFEYKWTLQNFKILVTKTAVGSSTVSSALDLKVGDKTNSFNLILYSHGYNERVKDYLSVYLKKNSTDEMLIQFSCAILDSNSRELNAKCIKQKISIESHLGWMAFCRRDFLLDDKNKILLDGTLNLNCVLEIFENKAIMNVEIEDNDPYMNKSQLKMFQDMNQLLLEGHFSDVTLKVDGKNFPAHKAILSARSAVFKTMMKSQLGANSKEINILDIKADAVKEMLQYIYSGEIGYIDVQMAQELYYAADKYELCDLKKMCNKIMVCNLDISNAIDILLLGHKHSDDDLKYTTIEFIAKNAPEIQEKEEWMLLMKNFSELANMVFKHLSKKP</sequence>
<dbReference type="InterPro" id="IPR008974">
    <property type="entry name" value="TRAF-like"/>
</dbReference>
<dbReference type="Pfam" id="PF22486">
    <property type="entry name" value="MATH_2"/>
    <property type="match status" value="1"/>
</dbReference>
<dbReference type="SUPFAM" id="SSF54695">
    <property type="entry name" value="POZ domain"/>
    <property type="match status" value="1"/>
</dbReference>
<organism evidence="3 4">
    <name type="scientific">Argiope bruennichi</name>
    <name type="common">Wasp spider</name>
    <name type="synonym">Aranea bruennichi</name>
    <dbReference type="NCBI Taxonomy" id="94029"/>
    <lineage>
        <taxon>Eukaryota</taxon>
        <taxon>Metazoa</taxon>
        <taxon>Ecdysozoa</taxon>
        <taxon>Arthropoda</taxon>
        <taxon>Chelicerata</taxon>
        <taxon>Arachnida</taxon>
        <taxon>Araneae</taxon>
        <taxon>Araneomorphae</taxon>
        <taxon>Entelegynae</taxon>
        <taxon>Araneoidea</taxon>
        <taxon>Araneidae</taxon>
        <taxon>Argiope</taxon>
    </lineage>
</organism>
<dbReference type="InterPro" id="IPR011333">
    <property type="entry name" value="SKP1/BTB/POZ_sf"/>
</dbReference>
<reference evidence="3" key="2">
    <citation type="submission" date="2020-06" db="EMBL/GenBank/DDBJ databases">
        <authorList>
            <person name="Sheffer M."/>
        </authorList>
    </citation>
    <scope>NUCLEOTIDE SEQUENCE</scope>
</reference>
<dbReference type="PANTHER" id="PTHR24413">
    <property type="entry name" value="SPECKLE-TYPE POZ PROTEIN"/>
    <property type="match status" value="1"/>
</dbReference>
<dbReference type="Gene3D" id="2.60.210.10">
    <property type="entry name" value="Apoptosis, Tumor Necrosis Factor Receptor Associated Protein 2, Chain A"/>
    <property type="match status" value="1"/>
</dbReference>
<keyword evidence="4" id="KW-1185">Reference proteome</keyword>
<dbReference type="FunFam" id="3.30.710.10:FF:000159">
    <property type="entry name" value="Speckle-type POZ protein B"/>
    <property type="match status" value="1"/>
</dbReference>
<dbReference type="Gene3D" id="3.30.710.10">
    <property type="entry name" value="Potassium Channel Kv1.1, Chain A"/>
    <property type="match status" value="1"/>
</dbReference>
<gene>
    <name evidence="3" type="ORF">HNY73_000977</name>
</gene>
<dbReference type="Gene3D" id="1.25.40.420">
    <property type="match status" value="1"/>
</dbReference>
<proteinExistence type="predicted"/>
<dbReference type="AlphaFoldDB" id="A0A8T0G5W1"/>
<evidence type="ECO:0000259" key="1">
    <source>
        <dbReference type="PROSITE" id="PS50097"/>
    </source>
</evidence>
<dbReference type="EMBL" id="JABXBU010000001">
    <property type="protein sequence ID" value="KAF8796623.1"/>
    <property type="molecule type" value="Genomic_DNA"/>
</dbReference>
<name>A0A8T0G5W1_ARGBR</name>
<evidence type="ECO:0000313" key="4">
    <source>
        <dbReference type="Proteomes" id="UP000807504"/>
    </source>
</evidence>